<comment type="caution">
    <text evidence="2">The sequence shown here is derived from an EMBL/GenBank/DDBJ whole genome shotgun (WGS) entry which is preliminary data.</text>
</comment>
<dbReference type="InterPro" id="IPR012312">
    <property type="entry name" value="Hemerythrin-like"/>
</dbReference>
<keyword evidence="3" id="KW-1185">Reference proteome</keyword>
<dbReference type="Pfam" id="PF01814">
    <property type="entry name" value="Hemerythrin"/>
    <property type="match status" value="1"/>
</dbReference>
<protein>
    <recommendedName>
        <fullName evidence="1">Hemerythrin-like domain-containing protein</fullName>
    </recommendedName>
</protein>
<dbReference type="PANTHER" id="PTHR38048:SF1">
    <property type="entry name" value="HEMERYTHRIN-LIKE DOMAIN-CONTAINING PROTEIN"/>
    <property type="match status" value="1"/>
</dbReference>
<evidence type="ECO:0000259" key="1">
    <source>
        <dbReference type="Pfam" id="PF01814"/>
    </source>
</evidence>
<dbReference type="EMBL" id="SSOP01000012">
    <property type="protein sequence ID" value="KAB5595138.1"/>
    <property type="molecule type" value="Genomic_DNA"/>
</dbReference>
<sequence>MLTNLRYPHTFIQFSDGSFSKVMPLSSYLRMIMQFYEHLDTHHSIEETYVFPVLAQRMPSFSNNERHKNAHKVIHAGLDKLKGLATAWGKDPTTFSPTVLRACLDEFKTPLFKHLGEEVRDLSGENLKKYYTLEEVDRLPM</sequence>
<proteinExistence type="predicted"/>
<dbReference type="AlphaFoldDB" id="A0A5N5QU05"/>
<dbReference type="PANTHER" id="PTHR38048">
    <property type="entry name" value="EXPRESSED PROTEIN"/>
    <property type="match status" value="1"/>
</dbReference>
<dbReference type="InterPro" id="IPR053206">
    <property type="entry name" value="Dimeric_xanthone_biosynth"/>
</dbReference>
<name>A0A5N5QU05_9AGAM</name>
<dbReference type="CDD" id="cd12108">
    <property type="entry name" value="Hr-like"/>
    <property type="match status" value="1"/>
</dbReference>
<accession>A0A5N5QU05</accession>
<organism evidence="2 3">
    <name type="scientific">Ceratobasidium theobromae</name>
    <dbReference type="NCBI Taxonomy" id="1582974"/>
    <lineage>
        <taxon>Eukaryota</taxon>
        <taxon>Fungi</taxon>
        <taxon>Dikarya</taxon>
        <taxon>Basidiomycota</taxon>
        <taxon>Agaricomycotina</taxon>
        <taxon>Agaricomycetes</taxon>
        <taxon>Cantharellales</taxon>
        <taxon>Ceratobasidiaceae</taxon>
        <taxon>Ceratobasidium</taxon>
    </lineage>
</organism>
<dbReference type="Proteomes" id="UP000383932">
    <property type="component" value="Unassembled WGS sequence"/>
</dbReference>
<evidence type="ECO:0000313" key="2">
    <source>
        <dbReference type="EMBL" id="KAB5595138.1"/>
    </source>
</evidence>
<gene>
    <name evidence="2" type="ORF">CTheo_1426</name>
</gene>
<dbReference type="OrthoDB" id="10044044at2759"/>
<feature type="domain" description="Hemerythrin-like" evidence="1">
    <location>
        <begin position="30"/>
        <end position="118"/>
    </location>
</feature>
<evidence type="ECO:0000313" key="3">
    <source>
        <dbReference type="Proteomes" id="UP000383932"/>
    </source>
</evidence>
<reference evidence="2 3" key="1">
    <citation type="journal article" date="2019" name="Fungal Biol. Biotechnol.">
        <title>Draft genome sequence of fastidious pathogen Ceratobasidium theobromae, which causes vascular-streak dieback in Theobroma cacao.</title>
        <authorList>
            <person name="Ali S.S."/>
            <person name="Asman A."/>
            <person name="Shao J."/>
            <person name="Firmansyah A.P."/>
            <person name="Susilo A.W."/>
            <person name="Rosmana A."/>
            <person name="McMahon P."/>
            <person name="Junaid M."/>
            <person name="Guest D."/>
            <person name="Kheng T.Y."/>
            <person name="Meinhardt L.W."/>
            <person name="Bailey B.A."/>
        </authorList>
    </citation>
    <scope>NUCLEOTIDE SEQUENCE [LARGE SCALE GENOMIC DNA]</scope>
    <source>
        <strain evidence="2 3">CT2</strain>
    </source>
</reference>
<dbReference type="Gene3D" id="1.20.120.520">
    <property type="entry name" value="nmb1532 protein domain like"/>
    <property type="match status" value="1"/>
</dbReference>